<comment type="caution">
    <text evidence="1">The sequence shown here is derived from an EMBL/GenBank/DDBJ whole genome shotgun (WGS) entry which is preliminary data.</text>
</comment>
<dbReference type="EMBL" id="CAJOBA010029019">
    <property type="protein sequence ID" value="CAF3948382.1"/>
    <property type="molecule type" value="Genomic_DNA"/>
</dbReference>
<gene>
    <name evidence="1" type="ORF">OVA965_LOCUS21384</name>
    <name evidence="2" type="ORF">TMI583_LOCUS22026</name>
</gene>
<dbReference type="AlphaFoldDB" id="A0A8S2EGY8"/>
<proteinExistence type="predicted"/>
<organism evidence="1 3">
    <name type="scientific">Didymodactylos carnosus</name>
    <dbReference type="NCBI Taxonomy" id="1234261"/>
    <lineage>
        <taxon>Eukaryota</taxon>
        <taxon>Metazoa</taxon>
        <taxon>Spiralia</taxon>
        <taxon>Gnathifera</taxon>
        <taxon>Rotifera</taxon>
        <taxon>Eurotatoria</taxon>
        <taxon>Bdelloidea</taxon>
        <taxon>Philodinida</taxon>
        <taxon>Philodinidae</taxon>
        <taxon>Didymodactylos</taxon>
    </lineage>
</organism>
<dbReference type="Proteomes" id="UP000677228">
    <property type="component" value="Unassembled WGS sequence"/>
</dbReference>
<protein>
    <submittedName>
        <fullName evidence="1">Uncharacterized protein</fullName>
    </submittedName>
</protein>
<evidence type="ECO:0000313" key="2">
    <source>
        <dbReference type="EMBL" id="CAF3948382.1"/>
    </source>
</evidence>
<sequence length="339" mass="39049">MAARRTGRIRLITVEEYLEGVREGFQSRTLTATNSERSVYLPLFPTKADATEEKFLLANVPVNLLSSDERALRRDGGFSHEALDVLFNYDYDGQYAISLEDCQALSDRLHVGMSIITFNAERIRSYCYYFLQLQEQFRSRSSFISDVELEQPPLTSNQMALALEFFLQIDVDVFYMKTCSFRGAEAQSSTVGLFCGSNAPEQRYRMAACGESSCLCCHPLNVNKRRIDWTVIDFESTSKHQFCKEYTTYLNCPATCQTSNIIYVMTCPCGQYEFVDSTEKTLPEAMAYHRHVGNRMMHVFLTGSWFDDGREMAVQEKETERLRLMRVYRHSARCHIGLR</sequence>
<reference evidence="1" key="1">
    <citation type="submission" date="2021-02" db="EMBL/GenBank/DDBJ databases">
        <authorList>
            <person name="Nowell W R."/>
        </authorList>
    </citation>
    <scope>NUCLEOTIDE SEQUENCE</scope>
</reference>
<dbReference type="EMBL" id="CAJNOK010011703">
    <property type="protein sequence ID" value="CAF1146458.1"/>
    <property type="molecule type" value="Genomic_DNA"/>
</dbReference>
<name>A0A8S2EGY8_9BILA</name>
<accession>A0A8S2EGY8</accession>
<evidence type="ECO:0000313" key="3">
    <source>
        <dbReference type="Proteomes" id="UP000677228"/>
    </source>
</evidence>
<evidence type="ECO:0000313" key="1">
    <source>
        <dbReference type="EMBL" id="CAF1146458.1"/>
    </source>
</evidence>
<dbReference type="Proteomes" id="UP000682733">
    <property type="component" value="Unassembled WGS sequence"/>
</dbReference>